<dbReference type="AlphaFoldDB" id="A0A812Y7X9"/>
<feature type="compositionally biased region" description="Basic and acidic residues" evidence="1">
    <location>
        <begin position="312"/>
        <end position="321"/>
    </location>
</feature>
<evidence type="ECO:0008006" key="5">
    <source>
        <dbReference type="Google" id="ProtNLM"/>
    </source>
</evidence>
<evidence type="ECO:0000313" key="3">
    <source>
        <dbReference type="EMBL" id="CAE7771047.1"/>
    </source>
</evidence>
<protein>
    <recommendedName>
        <fullName evidence="5">Leishmanolysin-like peptidase</fullName>
    </recommendedName>
</protein>
<feature type="signal peptide" evidence="2">
    <location>
        <begin position="1"/>
        <end position="16"/>
    </location>
</feature>
<comment type="caution">
    <text evidence="3">The sequence shown here is derived from an EMBL/GenBank/DDBJ whole genome shotgun (WGS) entry which is preliminary data.</text>
</comment>
<feature type="chain" id="PRO_5033058354" description="Leishmanolysin-like peptidase" evidence="2">
    <location>
        <begin position="17"/>
        <end position="329"/>
    </location>
</feature>
<reference evidence="3" key="1">
    <citation type="submission" date="2021-02" db="EMBL/GenBank/DDBJ databases">
        <authorList>
            <person name="Dougan E. K."/>
            <person name="Rhodes N."/>
            <person name="Thang M."/>
            <person name="Chan C."/>
        </authorList>
    </citation>
    <scope>NUCLEOTIDE SEQUENCE</scope>
</reference>
<dbReference type="Proteomes" id="UP000601435">
    <property type="component" value="Unassembled WGS sequence"/>
</dbReference>
<dbReference type="EMBL" id="CAJNJA010041002">
    <property type="protein sequence ID" value="CAE7771047.1"/>
    <property type="molecule type" value="Genomic_DNA"/>
</dbReference>
<feature type="non-terminal residue" evidence="3">
    <location>
        <position position="1"/>
    </location>
</feature>
<sequence length="329" mass="35689">ELGNFLFFARLLGAAGQEVPCSLSSVPNVYDRPASEVSGGKCSDYEVKTVRCNVSELIPSPVVDSLYTIELIGKEPGRFTSTIGQAVIQVLTEHVWDLTEPASSPRHCGMGADFDCQHRHRQMFCEELQGQSMDDEYRACRAHHRLARASEATAPCWVMQPNLGIEKAFTFTDMQWPRQDGSVHPVTADAPFRCMMAGSGELSIQHMAATSSNTTPAAAMLETLDEAELTFRHHKDPFVVASQLTSSTFDMVLSEGYLKVSTVLFFMWAIILNCCCCGNSCKACDAATALDAGDEVTAAADVIPSEAADPACCDRDSKPAEEDTPPESA</sequence>
<proteinExistence type="predicted"/>
<accession>A0A812Y7X9</accession>
<feature type="region of interest" description="Disordered" evidence="1">
    <location>
        <begin position="307"/>
        <end position="329"/>
    </location>
</feature>
<evidence type="ECO:0000313" key="4">
    <source>
        <dbReference type="Proteomes" id="UP000601435"/>
    </source>
</evidence>
<keyword evidence="4" id="KW-1185">Reference proteome</keyword>
<keyword evidence="2" id="KW-0732">Signal</keyword>
<gene>
    <name evidence="3" type="ORF">SNEC2469_LOCUS22524</name>
</gene>
<organism evidence="3 4">
    <name type="scientific">Symbiodinium necroappetens</name>
    <dbReference type="NCBI Taxonomy" id="1628268"/>
    <lineage>
        <taxon>Eukaryota</taxon>
        <taxon>Sar</taxon>
        <taxon>Alveolata</taxon>
        <taxon>Dinophyceae</taxon>
        <taxon>Suessiales</taxon>
        <taxon>Symbiodiniaceae</taxon>
        <taxon>Symbiodinium</taxon>
    </lineage>
</organism>
<evidence type="ECO:0000256" key="2">
    <source>
        <dbReference type="SAM" id="SignalP"/>
    </source>
</evidence>
<dbReference type="OrthoDB" id="423053at2759"/>
<evidence type="ECO:0000256" key="1">
    <source>
        <dbReference type="SAM" id="MobiDB-lite"/>
    </source>
</evidence>
<name>A0A812Y7X9_9DINO</name>